<dbReference type="Pfam" id="PF01208">
    <property type="entry name" value="URO-D"/>
    <property type="match status" value="1"/>
</dbReference>
<evidence type="ECO:0000259" key="1">
    <source>
        <dbReference type="Pfam" id="PF01208"/>
    </source>
</evidence>
<evidence type="ECO:0000313" key="2">
    <source>
        <dbReference type="EMBL" id="TMQ54374.1"/>
    </source>
</evidence>
<dbReference type="InterPro" id="IPR000257">
    <property type="entry name" value="Uroporphyrinogen_deCOase"/>
</dbReference>
<name>A0A538SSV0_UNCEI</name>
<dbReference type="PANTHER" id="PTHR47099:SF1">
    <property type="entry name" value="METHYLCOBAMIDE:COM METHYLTRANSFERASE MTBA"/>
    <property type="match status" value="1"/>
</dbReference>
<dbReference type="InterPro" id="IPR052024">
    <property type="entry name" value="Methanogen_methyltrans"/>
</dbReference>
<dbReference type="InterPro" id="IPR038071">
    <property type="entry name" value="UROD/MetE-like_sf"/>
</dbReference>
<organism evidence="2 3">
    <name type="scientific">Eiseniibacteriota bacterium</name>
    <dbReference type="NCBI Taxonomy" id="2212470"/>
    <lineage>
        <taxon>Bacteria</taxon>
        <taxon>Candidatus Eiseniibacteriota</taxon>
    </lineage>
</organism>
<feature type="domain" description="Uroporphyrinogen decarboxylase (URO-D)" evidence="1">
    <location>
        <begin position="4"/>
        <end position="327"/>
    </location>
</feature>
<dbReference type="GO" id="GO:0006779">
    <property type="term" value="P:porphyrin-containing compound biosynthetic process"/>
    <property type="evidence" value="ECO:0007669"/>
    <property type="project" value="InterPro"/>
</dbReference>
<reference evidence="2 3" key="1">
    <citation type="journal article" date="2019" name="Nat. Microbiol.">
        <title>Mediterranean grassland soil C-N compound turnover is dependent on rainfall and depth, and is mediated by genomically divergent microorganisms.</title>
        <authorList>
            <person name="Diamond S."/>
            <person name="Andeer P.F."/>
            <person name="Li Z."/>
            <person name="Crits-Christoph A."/>
            <person name="Burstein D."/>
            <person name="Anantharaman K."/>
            <person name="Lane K.R."/>
            <person name="Thomas B.C."/>
            <person name="Pan C."/>
            <person name="Northen T.R."/>
            <person name="Banfield J.F."/>
        </authorList>
    </citation>
    <scope>NUCLEOTIDE SEQUENCE [LARGE SCALE GENOMIC DNA]</scope>
    <source>
        <strain evidence="2">WS_4</strain>
    </source>
</reference>
<accession>A0A538SSV0</accession>
<proteinExistence type="predicted"/>
<dbReference type="Proteomes" id="UP000319829">
    <property type="component" value="Unassembled WGS sequence"/>
</dbReference>
<evidence type="ECO:0000313" key="3">
    <source>
        <dbReference type="Proteomes" id="UP000319829"/>
    </source>
</evidence>
<dbReference type="GO" id="GO:0004853">
    <property type="term" value="F:uroporphyrinogen decarboxylase activity"/>
    <property type="evidence" value="ECO:0007669"/>
    <property type="project" value="InterPro"/>
</dbReference>
<sequence length="331" mass="36822">MTRRERIRKTLQGERTDRPPMSFWRHFYDREGSAEALALAMLSFQKTYDWDLMKVNPRASYHVEDWGVRTERPGLGPLDKPKVVQSPVREPGDWDRIRPLDPTKGTLGEMLDAEERIAAQVQGDTDWLMTVFNPISIAADLVNDDAVFVDHLRRHGERVHGALRAITQTYAAFVRETMQRGCSGIFFATTDYGNATVIDKALLAEFGRPYDLRVLEEARRGPLNTVHVCGPRAFLREHLDYPVSILSWAAHEPTNPSIADIKPLTDKTLLTGIDHEGVMVEGPPDAVQAQARASIEASGGTRFILGPGCAVPSTAPERHFAAAREAVLACA</sequence>
<dbReference type="EMBL" id="VBOU01000074">
    <property type="protein sequence ID" value="TMQ54374.1"/>
    <property type="molecule type" value="Genomic_DNA"/>
</dbReference>
<protein>
    <recommendedName>
        <fullName evidence="1">Uroporphyrinogen decarboxylase (URO-D) domain-containing protein</fullName>
    </recommendedName>
</protein>
<dbReference type="AlphaFoldDB" id="A0A538SSV0"/>
<dbReference type="PANTHER" id="PTHR47099">
    <property type="entry name" value="METHYLCOBAMIDE:COM METHYLTRANSFERASE MTBA"/>
    <property type="match status" value="1"/>
</dbReference>
<gene>
    <name evidence="2" type="ORF">E6K74_06405</name>
</gene>
<dbReference type="Gene3D" id="3.20.20.210">
    <property type="match status" value="1"/>
</dbReference>
<dbReference type="SUPFAM" id="SSF51726">
    <property type="entry name" value="UROD/MetE-like"/>
    <property type="match status" value="1"/>
</dbReference>
<comment type="caution">
    <text evidence="2">The sequence shown here is derived from an EMBL/GenBank/DDBJ whole genome shotgun (WGS) entry which is preliminary data.</text>
</comment>